<organism evidence="1 2">
    <name type="scientific">Flavisphingopyxis soli</name>
    <dbReference type="NCBI Taxonomy" id="2601267"/>
    <lineage>
        <taxon>Bacteria</taxon>
        <taxon>Pseudomonadati</taxon>
        <taxon>Pseudomonadota</taxon>
        <taxon>Alphaproteobacteria</taxon>
        <taxon>Sphingomonadales</taxon>
        <taxon>Sphingopyxidaceae</taxon>
        <taxon>Flavisphingopyxis</taxon>
    </lineage>
</organism>
<dbReference type="Proteomes" id="UP000321129">
    <property type="component" value="Unassembled WGS sequence"/>
</dbReference>
<dbReference type="Pfam" id="PF10983">
    <property type="entry name" value="DUF2793"/>
    <property type="match status" value="1"/>
</dbReference>
<name>A0A5C6U8U4_9SPHN</name>
<comment type="caution">
    <text evidence="1">The sequence shown here is derived from an EMBL/GenBank/DDBJ whole genome shotgun (WGS) entry which is preliminary data.</text>
</comment>
<dbReference type="OrthoDB" id="564699at2"/>
<accession>A0A5C6U8U4</accession>
<protein>
    <submittedName>
        <fullName evidence="1">DUF2793 domain-containing protein</fullName>
    </submittedName>
</protein>
<dbReference type="InterPro" id="IPR021251">
    <property type="entry name" value="DUF2793"/>
</dbReference>
<evidence type="ECO:0000313" key="1">
    <source>
        <dbReference type="EMBL" id="TXC68196.1"/>
    </source>
</evidence>
<dbReference type="AlphaFoldDB" id="A0A5C6U8U4"/>
<sequence>MMDSDFNSVRFALPLLAAAQAQKEITHNEALALIDGIIHPVIESDSESAPPVDAVAGQAWLVGPGASGEWAGQDGRIALMTGGGWRFVTPVEGMQAWLSGARAVFSASTWSAPPVYAAPDGGAVVDAEARNALSTLASALAMAGLIIAN</sequence>
<gene>
    <name evidence="1" type="ORF">FSZ31_10905</name>
</gene>
<keyword evidence="2" id="KW-1185">Reference proteome</keyword>
<dbReference type="EMBL" id="VOPY01000003">
    <property type="protein sequence ID" value="TXC68196.1"/>
    <property type="molecule type" value="Genomic_DNA"/>
</dbReference>
<evidence type="ECO:0000313" key="2">
    <source>
        <dbReference type="Proteomes" id="UP000321129"/>
    </source>
</evidence>
<proteinExistence type="predicted"/>
<reference evidence="1 2" key="1">
    <citation type="submission" date="2019-08" db="EMBL/GenBank/DDBJ databases">
        <title>Sphingorhabdus soil sp. nov., isolated from arctic soil.</title>
        <authorList>
            <person name="Liu Y."/>
        </authorList>
    </citation>
    <scope>NUCLEOTIDE SEQUENCE [LARGE SCALE GENOMIC DNA]</scope>
    <source>
        <strain evidence="1 2">D-2Q-5-6</strain>
    </source>
</reference>